<dbReference type="AlphaFoldDB" id="A0A1G5RRF0"/>
<protein>
    <recommendedName>
        <fullName evidence="3">Regulatory protein YycH domain-containing protein</fullName>
    </recommendedName>
</protein>
<evidence type="ECO:0000313" key="2">
    <source>
        <dbReference type="Proteomes" id="UP000199208"/>
    </source>
</evidence>
<name>A0A1G5RRF0_9FIRM</name>
<dbReference type="RefSeq" id="WP_092589124.1">
    <property type="nucleotide sequence ID" value="NZ_FMWL01000001.1"/>
</dbReference>
<dbReference type="EMBL" id="FMWL01000001">
    <property type="protein sequence ID" value="SCZ76587.1"/>
    <property type="molecule type" value="Genomic_DNA"/>
</dbReference>
<sequence>MLLEKAKSAVLMALFAICVYLAGQFLLETSSISARAGSNAGNVQASVNIEDLLNPQGIQVSFGGGLYSGHFDSAFKNSLWASAKGQLRVALETSGIAEVGQTDWDAVVVQRGITFKMPFSMTVNQILMAVGSGVSREALGTTDFDVVLITAGESGSIYLGNRQEDRYIRFSTAKPEGTVAAVAAPAADLSVILSEIENAEGTVEYKRIEDIFSLREILEKPEEVYRENHIIEPIVTMPALDRVRVSNEFSLQTLSEEQERYYAYIAFGSRFDFVKRVREVDGSVVYLYGYGDRALRFGSEGRLEYVERFESSGESGEALGFKASMTMAVSELRKYGEFPEGLYLRHYTEVEQAPGVWVKTFQFGIRYKGLPVDLSGQSIPCAATVEITNDQITYLTKNYKQLQRSMPEPNPSGAIISMDKLIENHYELILNDYLMMNPEAEAVKEDFGFVYQILHDITEYELVYFLIQDNGVATYVPAWHLGIGSSHYYFDVYTGRLLQHLPEQAVN</sequence>
<dbReference type="STRING" id="1120920.SAMN03080599_00316"/>
<reference evidence="1 2" key="1">
    <citation type="submission" date="2016-10" db="EMBL/GenBank/DDBJ databases">
        <authorList>
            <person name="de Groot N.N."/>
        </authorList>
    </citation>
    <scope>NUCLEOTIDE SEQUENCE [LARGE SCALE GENOMIC DNA]</scope>
    <source>
        <strain evidence="1 2">DSM 2784</strain>
    </source>
</reference>
<dbReference type="OrthoDB" id="1696612at2"/>
<organism evidence="1 2">
    <name type="scientific">Acidaminobacter hydrogenoformans DSM 2784</name>
    <dbReference type="NCBI Taxonomy" id="1120920"/>
    <lineage>
        <taxon>Bacteria</taxon>
        <taxon>Bacillati</taxon>
        <taxon>Bacillota</taxon>
        <taxon>Clostridia</taxon>
        <taxon>Peptostreptococcales</taxon>
        <taxon>Acidaminobacteraceae</taxon>
        <taxon>Acidaminobacter</taxon>
    </lineage>
</organism>
<keyword evidence="2" id="KW-1185">Reference proteome</keyword>
<proteinExistence type="predicted"/>
<dbReference type="Proteomes" id="UP000199208">
    <property type="component" value="Unassembled WGS sequence"/>
</dbReference>
<evidence type="ECO:0000313" key="1">
    <source>
        <dbReference type="EMBL" id="SCZ76587.1"/>
    </source>
</evidence>
<evidence type="ECO:0008006" key="3">
    <source>
        <dbReference type="Google" id="ProtNLM"/>
    </source>
</evidence>
<gene>
    <name evidence="1" type="ORF">SAMN03080599_00316</name>
</gene>
<accession>A0A1G5RRF0</accession>